<dbReference type="EMBL" id="CP066775">
    <property type="protein sequence ID" value="QQL50044.1"/>
    <property type="molecule type" value="Genomic_DNA"/>
</dbReference>
<dbReference type="KEGG" id="mgik:GO620_000910"/>
<accession>A0A6I4HWK0</accession>
<dbReference type="Proteomes" id="UP000429232">
    <property type="component" value="Chromosome"/>
</dbReference>
<dbReference type="AlphaFoldDB" id="A0A6I4HWK0"/>
<gene>
    <name evidence="1" type="ORF">GO620_000910</name>
</gene>
<evidence type="ECO:0000313" key="1">
    <source>
        <dbReference type="EMBL" id="QQL50044.1"/>
    </source>
</evidence>
<proteinExistence type="predicted"/>
<name>A0A6I4HWK0_9SPHI</name>
<organism evidence="1 2">
    <name type="scientific">Mucilaginibacter ginkgonis</name>
    <dbReference type="NCBI Taxonomy" id="2682091"/>
    <lineage>
        <taxon>Bacteria</taxon>
        <taxon>Pseudomonadati</taxon>
        <taxon>Bacteroidota</taxon>
        <taxon>Sphingobacteriia</taxon>
        <taxon>Sphingobacteriales</taxon>
        <taxon>Sphingobacteriaceae</taxon>
        <taxon>Mucilaginibacter</taxon>
    </lineage>
</organism>
<protein>
    <submittedName>
        <fullName evidence="1">Uncharacterized protein</fullName>
    </submittedName>
</protein>
<keyword evidence="2" id="KW-1185">Reference proteome</keyword>
<evidence type="ECO:0000313" key="2">
    <source>
        <dbReference type="Proteomes" id="UP000429232"/>
    </source>
</evidence>
<sequence length="114" mass="13272">MAVVVNVHNEFQEDELVSFLDEKKYDFKTNDKVFLTEQQAEQILQIVPQTTTEPRSWEDIRKELKSNVVTLIREAGIDIETPCYWYESPHIGLAGVLLNEIDNYFDLISQNPLL</sequence>
<dbReference type="RefSeq" id="WP_157523254.1">
    <property type="nucleotide sequence ID" value="NZ_CP066775.1"/>
</dbReference>
<reference evidence="1 2" key="1">
    <citation type="submission" date="2020-12" db="EMBL/GenBank/DDBJ databases">
        <title>HMF7856_wgs.fasta genome submission.</title>
        <authorList>
            <person name="Kang H."/>
            <person name="Kim H."/>
            <person name="Joh K."/>
        </authorList>
    </citation>
    <scope>NUCLEOTIDE SEQUENCE [LARGE SCALE GENOMIC DNA]</scope>
    <source>
        <strain evidence="1 2">HMF7856</strain>
    </source>
</reference>